<feature type="region of interest" description="Disordered" evidence="1">
    <location>
        <begin position="78"/>
        <end position="123"/>
    </location>
</feature>
<name>A0A6J4ITN2_9ACTN</name>
<evidence type="ECO:0000256" key="1">
    <source>
        <dbReference type="SAM" id="MobiDB-lite"/>
    </source>
</evidence>
<feature type="region of interest" description="Disordered" evidence="1">
    <location>
        <begin position="1"/>
        <end position="31"/>
    </location>
</feature>
<gene>
    <name evidence="2" type="ORF">AVDCRST_MAG50-2798</name>
</gene>
<reference evidence="2" key="1">
    <citation type="submission" date="2020-02" db="EMBL/GenBank/DDBJ databases">
        <authorList>
            <person name="Meier V. D."/>
        </authorList>
    </citation>
    <scope>NUCLEOTIDE SEQUENCE</scope>
    <source>
        <strain evidence="2">AVDCRST_MAG50</strain>
    </source>
</reference>
<feature type="non-terminal residue" evidence="2">
    <location>
        <position position="1"/>
    </location>
</feature>
<feature type="compositionally biased region" description="Basic and acidic residues" evidence="1">
    <location>
        <begin position="112"/>
        <end position="123"/>
    </location>
</feature>
<dbReference type="EMBL" id="CADCTF010000130">
    <property type="protein sequence ID" value="CAA9261771.1"/>
    <property type="molecule type" value="Genomic_DNA"/>
</dbReference>
<feature type="compositionally biased region" description="Basic residues" evidence="1">
    <location>
        <begin position="1"/>
        <end position="20"/>
    </location>
</feature>
<protein>
    <submittedName>
        <fullName evidence="2">Uncharacterized protein</fullName>
    </submittedName>
</protein>
<feature type="compositionally biased region" description="Basic residues" evidence="1">
    <location>
        <begin position="79"/>
        <end position="111"/>
    </location>
</feature>
<sequence length="123" mass="14135">AAHAHRPARTPHRHLSLARRGRGEGMVVDRPRHRSVLRRAVLRGLRRRRVRAGPVATGRSGRWRTHLLGRGRCAGGRRGVARRWRHRAHPAGRRGRRHRDRHGANAARRHPRADLQPDLRGEV</sequence>
<feature type="compositionally biased region" description="Basic and acidic residues" evidence="1">
    <location>
        <begin position="21"/>
        <end position="30"/>
    </location>
</feature>
<organism evidence="2">
    <name type="scientific">uncultured Acidimicrobiales bacterium</name>
    <dbReference type="NCBI Taxonomy" id="310071"/>
    <lineage>
        <taxon>Bacteria</taxon>
        <taxon>Bacillati</taxon>
        <taxon>Actinomycetota</taxon>
        <taxon>Acidimicrobiia</taxon>
        <taxon>Acidimicrobiales</taxon>
        <taxon>environmental samples</taxon>
    </lineage>
</organism>
<feature type="non-terminal residue" evidence="2">
    <location>
        <position position="123"/>
    </location>
</feature>
<evidence type="ECO:0000313" key="2">
    <source>
        <dbReference type="EMBL" id="CAA9261771.1"/>
    </source>
</evidence>
<accession>A0A6J4ITN2</accession>
<proteinExistence type="predicted"/>
<dbReference type="AlphaFoldDB" id="A0A6J4ITN2"/>